<comment type="caution">
    <text evidence="3">The sequence shown here is derived from an EMBL/GenBank/DDBJ whole genome shotgun (WGS) entry which is preliminary data.</text>
</comment>
<feature type="domain" description="Amidase" evidence="2">
    <location>
        <begin position="61"/>
        <end position="369"/>
    </location>
</feature>
<reference evidence="3 4" key="1">
    <citation type="submission" date="2019-05" db="EMBL/GenBank/DDBJ databases">
        <title>Nesterenkonia sp. GY074 isolated from the Southern Atlantic Ocean.</title>
        <authorList>
            <person name="Zhang G."/>
        </authorList>
    </citation>
    <scope>NUCLEOTIDE SEQUENCE [LARGE SCALE GENOMIC DNA]</scope>
    <source>
        <strain evidence="3 4">GY074</strain>
    </source>
</reference>
<dbReference type="Gene3D" id="3.90.1300.10">
    <property type="entry name" value="Amidase signature (AS) domain"/>
    <property type="match status" value="1"/>
</dbReference>
<keyword evidence="3" id="KW-0378">Hydrolase</keyword>
<dbReference type="SUPFAM" id="SSF75304">
    <property type="entry name" value="Amidase signature (AS) enzymes"/>
    <property type="match status" value="1"/>
</dbReference>
<evidence type="ECO:0000259" key="2">
    <source>
        <dbReference type="Pfam" id="PF01425"/>
    </source>
</evidence>
<dbReference type="PANTHER" id="PTHR42678">
    <property type="entry name" value="AMIDASE"/>
    <property type="match status" value="1"/>
</dbReference>
<name>A0A5R9BK38_9MICC</name>
<keyword evidence="4" id="KW-1185">Reference proteome</keyword>
<dbReference type="PANTHER" id="PTHR42678:SF11">
    <property type="entry name" value="AMIDASE FAMILY PROTEIN"/>
    <property type="match status" value="1"/>
</dbReference>
<evidence type="ECO:0000313" key="3">
    <source>
        <dbReference type="EMBL" id="TLQ01088.1"/>
    </source>
</evidence>
<dbReference type="EC" id="3.5.1.4" evidence="3"/>
<evidence type="ECO:0000256" key="1">
    <source>
        <dbReference type="SAM" id="MobiDB-lite"/>
    </source>
</evidence>
<sequence length="693" mass="75124">MRTSTSLARTGSPSRSASRTKPTEGVSTVNERAAAEVLDVVELGIGQMLHELEAGRLTSVDLVCAYLNRIGYYDRTGWCLNAVPIINPECLTEAEASDARRRRGDPVRPLEGVPFTVKDSYMVKNLTVASGSVAFKDLVATKDAAAVEALRRAGAVLLGKTNMPPMAAGGIQPGVYGYARSPYHPDYLTAAYGSGSSSGSGTGTTASFSAFGMGEETVSSGRSPASNNSLVAYTPSRGLISIRGNWPLRPSCDVVVPHTRTVADLLRLLDVLVVDDPDPAGDFWRQQRAVELPSPESVRPATFVHERTERLDGVRLGVPRMFIGEDAEAAVPPAVRDSVKALWRRARTDLEALGAEVVEVDFPVVSNYEEDRPSAESLVERGMLPANWRELEGGPVTAIAMEQFLRLNADPRLNTWADVDGDAVFPTEDAPVPVWIERARGGFDWQRIVELAKAGLPQTFDEVDGLDALLRGLEEARKRDFEDWMRQRGLDAVVFPAAGDVGRDDLFVRPESKAAASQNGVVYSTGNRVIRHLGIPTVTVPMGAMADLQMPVGLTFAGAAYKDDTLLNFAWAYERTAKRRVTPFLTPTLPSNQVRVPAARQMIEFTVSHDVLVERADAHWELTVRVHTDAEDPRVQVWADGHILVPADSAPHTFRGRVSARRKRSTEEVLVVTKAAVGGIVKAAVSSAAADQN</sequence>
<dbReference type="OrthoDB" id="182039at2"/>
<gene>
    <name evidence="3" type="ORF">FEF26_01225</name>
</gene>
<dbReference type="EMBL" id="VAVZ01000002">
    <property type="protein sequence ID" value="TLQ01088.1"/>
    <property type="molecule type" value="Genomic_DNA"/>
</dbReference>
<accession>A0A5R9BK38</accession>
<feature type="region of interest" description="Disordered" evidence="1">
    <location>
        <begin position="1"/>
        <end position="28"/>
    </location>
</feature>
<dbReference type="InterPro" id="IPR023631">
    <property type="entry name" value="Amidase_dom"/>
</dbReference>
<dbReference type="Pfam" id="PF01425">
    <property type="entry name" value="Amidase"/>
    <property type="match status" value="1"/>
</dbReference>
<dbReference type="GO" id="GO:0004040">
    <property type="term" value="F:amidase activity"/>
    <property type="evidence" value="ECO:0007669"/>
    <property type="project" value="UniProtKB-EC"/>
</dbReference>
<evidence type="ECO:0000313" key="4">
    <source>
        <dbReference type="Proteomes" id="UP000310458"/>
    </source>
</evidence>
<dbReference type="AlphaFoldDB" id="A0A5R9BK38"/>
<organism evidence="3 4">
    <name type="scientific">Nesterenkonia salmonea</name>
    <dbReference type="NCBI Taxonomy" id="1804987"/>
    <lineage>
        <taxon>Bacteria</taxon>
        <taxon>Bacillati</taxon>
        <taxon>Actinomycetota</taxon>
        <taxon>Actinomycetes</taxon>
        <taxon>Micrococcales</taxon>
        <taxon>Micrococcaceae</taxon>
        <taxon>Nesterenkonia</taxon>
    </lineage>
</organism>
<protein>
    <submittedName>
        <fullName evidence="3">Amidase</fullName>
        <ecNumber evidence="3">3.5.1.4</ecNumber>
    </submittedName>
</protein>
<proteinExistence type="predicted"/>
<dbReference type="Proteomes" id="UP000310458">
    <property type="component" value="Unassembled WGS sequence"/>
</dbReference>
<dbReference type="InterPro" id="IPR036928">
    <property type="entry name" value="AS_sf"/>
</dbReference>
<dbReference type="NCBIfam" id="NF005127">
    <property type="entry name" value="PRK06565.1"/>
    <property type="match status" value="1"/>
</dbReference>